<evidence type="ECO:0000313" key="1">
    <source>
        <dbReference type="EMBL" id="CAI6366069.1"/>
    </source>
</evidence>
<gene>
    <name evidence="1" type="ORF">MEUPH1_LOCUS20698</name>
</gene>
<accession>A0AAV0XEG2</accession>
<comment type="caution">
    <text evidence="1">The sequence shown here is derived from an EMBL/GenBank/DDBJ whole genome shotgun (WGS) entry which is preliminary data.</text>
</comment>
<protein>
    <submittedName>
        <fullName evidence="1">Uncharacterized protein</fullName>
    </submittedName>
</protein>
<proteinExistence type="predicted"/>
<sequence length="69" mass="7890">MSLTIDMSCLFDKNVECGHKFVTGRVFVFATLNRNSEDVRLAQHSSTRLNADSSHLQHAQHDHLCRISY</sequence>
<dbReference type="EMBL" id="CARXXK010000004">
    <property type="protein sequence ID" value="CAI6366069.1"/>
    <property type="molecule type" value="Genomic_DNA"/>
</dbReference>
<reference evidence="1 2" key="1">
    <citation type="submission" date="2023-01" db="EMBL/GenBank/DDBJ databases">
        <authorList>
            <person name="Whitehead M."/>
        </authorList>
    </citation>
    <scope>NUCLEOTIDE SEQUENCE [LARGE SCALE GENOMIC DNA]</scope>
</reference>
<name>A0AAV0XEG2_9HEMI</name>
<dbReference type="Proteomes" id="UP001160148">
    <property type="component" value="Unassembled WGS sequence"/>
</dbReference>
<keyword evidence="2" id="KW-1185">Reference proteome</keyword>
<dbReference type="AlphaFoldDB" id="A0AAV0XEG2"/>
<evidence type="ECO:0000313" key="2">
    <source>
        <dbReference type="Proteomes" id="UP001160148"/>
    </source>
</evidence>
<organism evidence="1 2">
    <name type="scientific">Macrosiphum euphorbiae</name>
    <name type="common">potato aphid</name>
    <dbReference type="NCBI Taxonomy" id="13131"/>
    <lineage>
        <taxon>Eukaryota</taxon>
        <taxon>Metazoa</taxon>
        <taxon>Ecdysozoa</taxon>
        <taxon>Arthropoda</taxon>
        <taxon>Hexapoda</taxon>
        <taxon>Insecta</taxon>
        <taxon>Pterygota</taxon>
        <taxon>Neoptera</taxon>
        <taxon>Paraneoptera</taxon>
        <taxon>Hemiptera</taxon>
        <taxon>Sternorrhyncha</taxon>
        <taxon>Aphidomorpha</taxon>
        <taxon>Aphidoidea</taxon>
        <taxon>Aphididae</taxon>
        <taxon>Macrosiphini</taxon>
        <taxon>Macrosiphum</taxon>
    </lineage>
</organism>